<feature type="transmembrane region" description="Helical" evidence="1">
    <location>
        <begin position="117"/>
        <end position="134"/>
    </location>
</feature>
<feature type="transmembrane region" description="Helical" evidence="1">
    <location>
        <begin position="176"/>
        <end position="207"/>
    </location>
</feature>
<dbReference type="PANTHER" id="PTHR16214:SF3">
    <property type="entry name" value="TRANSMEMBRANE PROTEIN 260"/>
    <property type="match status" value="1"/>
</dbReference>
<dbReference type="PANTHER" id="PTHR16214">
    <property type="entry name" value="TRANSMEMBRANE PROTEIN 260"/>
    <property type="match status" value="1"/>
</dbReference>
<keyword evidence="1" id="KW-0472">Membrane</keyword>
<proteinExistence type="predicted"/>
<feature type="transmembrane region" description="Helical" evidence="1">
    <location>
        <begin position="572"/>
        <end position="590"/>
    </location>
</feature>
<evidence type="ECO:0000313" key="3">
    <source>
        <dbReference type="Proteomes" id="UP001597525"/>
    </source>
</evidence>
<accession>A0ABW6BDM4</accession>
<feature type="transmembrane region" description="Helical" evidence="1">
    <location>
        <begin position="75"/>
        <end position="97"/>
    </location>
</feature>
<name>A0ABW6BDM4_9SPHI</name>
<feature type="transmembrane region" description="Helical" evidence="1">
    <location>
        <begin position="289"/>
        <end position="312"/>
    </location>
</feature>
<feature type="transmembrane region" description="Helical" evidence="1">
    <location>
        <begin position="50"/>
        <end position="68"/>
    </location>
</feature>
<dbReference type="InterPro" id="IPR052724">
    <property type="entry name" value="GT117_domain-containing"/>
</dbReference>
<feature type="transmembrane region" description="Helical" evidence="1">
    <location>
        <begin position="486"/>
        <end position="503"/>
    </location>
</feature>
<dbReference type="Proteomes" id="UP001597525">
    <property type="component" value="Unassembled WGS sequence"/>
</dbReference>
<organism evidence="2 3">
    <name type="scientific">Sphingobacterium bambusae</name>
    <dbReference type="NCBI Taxonomy" id="662858"/>
    <lineage>
        <taxon>Bacteria</taxon>
        <taxon>Pseudomonadati</taxon>
        <taxon>Bacteroidota</taxon>
        <taxon>Sphingobacteriia</taxon>
        <taxon>Sphingobacteriales</taxon>
        <taxon>Sphingobacteriaceae</taxon>
        <taxon>Sphingobacterium</taxon>
    </lineage>
</organism>
<feature type="transmembrane region" description="Helical" evidence="1">
    <location>
        <begin position="510"/>
        <end position="528"/>
    </location>
</feature>
<dbReference type="Pfam" id="PF11028">
    <property type="entry name" value="TMEM260-like"/>
    <property type="match status" value="1"/>
</dbReference>
<comment type="caution">
    <text evidence="2">The sequence shown here is derived from an EMBL/GenBank/DDBJ whole genome shotgun (WGS) entry which is preliminary data.</text>
</comment>
<feature type="transmembrane region" description="Helical" evidence="1">
    <location>
        <begin position="146"/>
        <end position="164"/>
    </location>
</feature>
<sequence>MKYEKINNLVGWLLAALTTAVYIATADRYTSWWDTGEFIASAYKLQIVHQPGAPLFLMIQNVFSNLAWGDVTRIAFFMNVGAAVCSGLTILFLFWTITALARKVVVKKQQDMEQGQVLPIMLAGLIGAGAYAFTDSFWYSAVESEVYAMSSLCTAVVFWLVLKWDRRADEPGADRWLLLIMYIMGLSIGVHLLNLLTIPALALLVYFRKSGKAFTVKGIVATLFVGMGILAFILWGVIQYLIRFAAKFDLFFVNTLGLGFGTGVLVFALLLIGGLVYGLHYSIKKQRPLLNSALLAVCLLLFGYASFAMIVIRAYADPSLNNNAPDNVYSFLGYLSREQYASEPLFKGPAFDARVVDAEYSKTYKKGSSTYEEMSGTPSYSYDKEMLLPRVYSEKHQEYYRAYLGLKPGESPSFADNLRFLFSYQLSDMYGRYFMWNFVGRENDKQQYANNINGNWLSGVSALDVMRLSGEGDLSADMHVNPARNTYYYLPLLIGILGMLWHFRKDRKQAAIVGLLFFFTGIAIVLYLNQTPMQPRERDYAYAGSFYAFSIWIGFGALATADFLRRKMSMSAATLSAGLVCAAAAPVLLFCENVDDHDRSERDFARQVAHNYLNSCEPNAILFTYADNDTFPLWYAQEVEGVRKDVRVVNVSYLASHWYVKQLKNKVNEAAPVDTSIAAEKLAQGVRDYLPYIDKGIEEAVDLDMLMTFLLSDNPTNKVAMQDGSFINYLPAKHIKMPVDKESVLANKVVPAGWKKNVVDEMDWTYDANHMTRAEIALLGILKTNNWKRPIYFTNYTPDDKMAGLSKYLVDEGLVKKLMPVAGVPHDQHESLVNLEKLYEHARGNLDWGNYGKQGFVDVDSRNYMTNFVLPQIYERTTQLLKAAGEWEKAKEVALVAASILPQRVYDAEEAYHYGEIVDTLYKVKETTLANHIVDRHVRFLDDNLPYQMALARDQPQALDVRSIQFGMAALERYRSIVDNRGNAKRYAYVDQVYKQYRDRFFAE</sequence>
<dbReference type="RefSeq" id="WP_320182733.1">
    <property type="nucleotide sequence ID" value="NZ_CP138332.1"/>
</dbReference>
<dbReference type="InterPro" id="IPR021280">
    <property type="entry name" value="TMEM260-like"/>
</dbReference>
<feature type="transmembrane region" description="Helical" evidence="1">
    <location>
        <begin position="540"/>
        <end position="560"/>
    </location>
</feature>
<evidence type="ECO:0000256" key="1">
    <source>
        <dbReference type="SAM" id="Phobius"/>
    </source>
</evidence>
<keyword evidence="1" id="KW-1133">Transmembrane helix</keyword>
<feature type="transmembrane region" description="Helical" evidence="1">
    <location>
        <begin position="219"/>
        <end position="238"/>
    </location>
</feature>
<reference evidence="3" key="1">
    <citation type="journal article" date="2019" name="Int. J. Syst. Evol. Microbiol.">
        <title>The Global Catalogue of Microorganisms (GCM) 10K type strain sequencing project: providing services to taxonomists for standard genome sequencing and annotation.</title>
        <authorList>
            <consortium name="The Broad Institute Genomics Platform"/>
            <consortium name="The Broad Institute Genome Sequencing Center for Infectious Disease"/>
            <person name="Wu L."/>
            <person name="Ma J."/>
        </authorList>
    </citation>
    <scope>NUCLEOTIDE SEQUENCE [LARGE SCALE GENOMIC DNA]</scope>
    <source>
        <strain evidence="3">KCTC 22814</strain>
    </source>
</reference>
<dbReference type="EMBL" id="JBHUPB010000004">
    <property type="protein sequence ID" value="MFD2967037.1"/>
    <property type="molecule type" value="Genomic_DNA"/>
</dbReference>
<gene>
    <name evidence="2" type="ORF">ACFS7Y_06550</name>
</gene>
<keyword evidence="3" id="KW-1185">Reference proteome</keyword>
<evidence type="ECO:0000313" key="2">
    <source>
        <dbReference type="EMBL" id="MFD2967037.1"/>
    </source>
</evidence>
<protein>
    <submittedName>
        <fullName evidence="2">DUF2723 domain-containing protein</fullName>
    </submittedName>
</protein>
<keyword evidence="1" id="KW-0812">Transmembrane</keyword>
<feature type="transmembrane region" description="Helical" evidence="1">
    <location>
        <begin position="250"/>
        <end position="277"/>
    </location>
</feature>